<sequence>MNKKLKTNLLASFGIVAMSGAAIAYGINAANKSSEEYRQQARQLASQRTEETKEEAIIRDIERVAKVVEESERAREQAKADKAAERKRIRQEIKAKEASKREEKRKRAKYNRVTLEISTKIHTDLAWKATGLLLLKEKGYNQYYLKKASEQGARAVDACEVGMSGENCLREYELFYKYQQDAMSNR</sequence>
<organism evidence="3 4">
    <name type="scientific">Waterburya agarophytonicola KI4</name>
    <dbReference type="NCBI Taxonomy" id="2874699"/>
    <lineage>
        <taxon>Bacteria</taxon>
        <taxon>Bacillati</taxon>
        <taxon>Cyanobacteriota</taxon>
        <taxon>Cyanophyceae</taxon>
        <taxon>Pleurocapsales</taxon>
        <taxon>Hyellaceae</taxon>
        <taxon>Waterburya</taxon>
        <taxon>Waterburya agarophytonicola</taxon>
    </lineage>
</organism>
<name>A0A964BS46_9CYAN</name>
<feature type="chain" id="PRO_5036732362" evidence="2">
    <location>
        <begin position="25"/>
        <end position="186"/>
    </location>
</feature>
<evidence type="ECO:0000256" key="1">
    <source>
        <dbReference type="SAM" id="MobiDB-lite"/>
    </source>
</evidence>
<comment type="caution">
    <text evidence="3">The sequence shown here is derived from an EMBL/GenBank/DDBJ whole genome shotgun (WGS) entry which is preliminary data.</text>
</comment>
<dbReference type="AlphaFoldDB" id="A0A964BS46"/>
<dbReference type="RefSeq" id="WP_229640237.1">
    <property type="nucleotide sequence ID" value="NZ_JADWDC010000018.1"/>
</dbReference>
<evidence type="ECO:0000313" key="4">
    <source>
        <dbReference type="Proteomes" id="UP000729733"/>
    </source>
</evidence>
<evidence type="ECO:0000256" key="2">
    <source>
        <dbReference type="SAM" id="SignalP"/>
    </source>
</evidence>
<protein>
    <submittedName>
        <fullName evidence="3">Uncharacterized protein</fullName>
    </submittedName>
</protein>
<feature type="region of interest" description="Disordered" evidence="1">
    <location>
        <begin position="74"/>
        <end position="105"/>
    </location>
</feature>
<keyword evidence="2" id="KW-0732">Signal</keyword>
<keyword evidence="4" id="KW-1185">Reference proteome</keyword>
<feature type="compositionally biased region" description="Basic and acidic residues" evidence="1">
    <location>
        <begin position="74"/>
        <end position="102"/>
    </location>
</feature>
<dbReference type="EMBL" id="JADWDC010000018">
    <property type="protein sequence ID" value="MCC0177197.1"/>
    <property type="molecule type" value="Genomic_DNA"/>
</dbReference>
<feature type="signal peptide" evidence="2">
    <location>
        <begin position="1"/>
        <end position="24"/>
    </location>
</feature>
<evidence type="ECO:0000313" key="3">
    <source>
        <dbReference type="EMBL" id="MCC0177197.1"/>
    </source>
</evidence>
<accession>A0A964BS46</accession>
<gene>
    <name evidence="3" type="ORF">I4641_09430</name>
</gene>
<reference evidence="3" key="1">
    <citation type="journal article" date="2021" name="Antonie Van Leeuwenhoek">
        <title>Draft genome and description of Waterburya agarophytonicola gen. nov. sp. nov. (Pleurocapsales, Cyanobacteria): a seaweed symbiont.</title>
        <authorList>
            <person name="Bonthond G."/>
            <person name="Shalygin S."/>
            <person name="Bayer T."/>
            <person name="Weinberger F."/>
        </authorList>
    </citation>
    <scope>NUCLEOTIDE SEQUENCE</scope>
    <source>
        <strain evidence="3">KI4</strain>
    </source>
</reference>
<proteinExistence type="predicted"/>
<dbReference type="Proteomes" id="UP000729733">
    <property type="component" value="Unassembled WGS sequence"/>
</dbReference>